<dbReference type="Pfam" id="PF01738">
    <property type="entry name" value="DLH"/>
    <property type="match status" value="1"/>
</dbReference>
<comment type="caution">
    <text evidence="2">The sequence shown here is derived from an EMBL/GenBank/DDBJ whole genome shotgun (WGS) entry which is preliminary data.</text>
</comment>
<dbReference type="InterPro" id="IPR051049">
    <property type="entry name" value="Dienelactone_hydrolase-like"/>
</dbReference>
<dbReference type="PANTHER" id="PTHR46623">
    <property type="entry name" value="CARBOXYMETHYLENEBUTENOLIDASE-RELATED"/>
    <property type="match status" value="1"/>
</dbReference>
<feature type="domain" description="Dienelactone hydrolase" evidence="1">
    <location>
        <begin position="15"/>
        <end position="219"/>
    </location>
</feature>
<organism evidence="2 3">
    <name type="scientific">Thermomonas beijingensis</name>
    <dbReference type="NCBI Taxonomy" id="2872701"/>
    <lineage>
        <taxon>Bacteria</taxon>
        <taxon>Pseudomonadati</taxon>
        <taxon>Pseudomonadota</taxon>
        <taxon>Gammaproteobacteria</taxon>
        <taxon>Lysobacterales</taxon>
        <taxon>Lysobacteraceae</taxon>
        <taxon>Thermomonas</taxon>
    </lineage>
</organism>
<dbReference type="PANTHER" id="PTHR46623:SF6">
    <property type="entry name" value="ALPHA_BETA-HYDROLASES SUPERFAMILY PROTEIN"/>
    <property type="match status" value="1"/>
</dbReference>
<dbReference type="SUPFAM" id="SSF53474">
    <property type="entry name" value="alpha/beta-Hydrolases"/>
    <property type="match status" value="1"/>
</dbReference>
<dbReference type="Gene3D" id="3.40.50.1820">
    <property type="entry name" value="alpha/beta hydrolase"/>
    <property type="match status" value="1"/>
</dbReference>
<keyword evidence="2" id="KW-0378">Hydrolase</keyword>
<reference evidence="2" key="1">
    <citation type="submission" date="2021-09" db="EMBL/GenBank/DDBJ databases">
        <authorList>
            <person name="Wu T."/>
            <person name="Guo S.Z."/>
        </authorList>
    </citation>
    <scope>NUCLEOTIDE SEQUENCE</scope>
    <source>
        <strain evidence="2">RSS-23</strain>
    </source>
</reference>
<evidence type="ECO:0000259" key="1">
    <source>
        <dbReference type="Pfam" id="PF01738"/>
    </source>
</evidence>
<sequence length="221" mass="23899">MGDWQTLYTPCGAVQAWLAKPDDAPRGAVVVAHEIFGLLPHYQHVCERLAQAGFVALAPAYFDLIEPGLVLPTDQAGADRGRSIVNQLGLDCGLDATDTAAQLLAREGHKVGVLGFSWGGTVALLAATRLGLPAVSYYATRNPPFLDEPAAAPLQFHFGALDVPIPPATIDLHRQKQPQAQVFVYADADHAFNRDPDPPYQPDAAALAWRRTLAFFTEHLR</sequence>
<evidence type="ECO:0000313" key="2">
    <source>
        <dbReference type="EMBL" id="MBZ4185763.1"/>
    </source>
</evidence>
<dbReference type="GO" id="GO:0016787">
    <property type="term" value="F:hydrolase activity"/>
    <property type="evidence" value="ECO:0007669"/>
    <property type="project" value="UniProtKB-KW"/>
</dbReference>
<dbReference type="InterPro" id="IPR002925">
    <property type="entry name" value="Dienelactn_hydro"/>
</dbReference>
<name>A0ABS7TD23_9GAMM</name>
<dbReference type="EMBL" id="JAIQDJ010000001">
    <property type="protein sequence ID" value="MBZ4185763.1"/>
    <property type="molecule type" value="Genomic_DNA"/>
</dbReference>
<keyword evidence="3" id="KW-1185">Reference proteome</keyword>
<accession>A0ABS7TD23</accession>
<gene>
    <name evidence="2" type="ORF">K7B09_05405</name>
</gene>
<proteinExistence type="predicted"/>
<dbReference type="RefSeq" id="WP_223627525.1">
    <property type="nucleotide sequence ID" value="NZ_JAIQDJ010000001.1"/>
</dbReference>
<evidence type="ECO:0000313" key="3">
    <source>
        <dbReference type="Proteomes" id="UP001430290"/>
    </source>
</evidence>
<dbReference type="InterPro" id="IPR029058">
    <property type="entry name" value="AB_hydrolase_fold"/>
</dbReference>
<dbReference type="Proteomes" id="UP001430290">
    <property type="component" value="Unassembled WGS sequence"/>
</dbReference>
<protein>
    <submittedName>
        <fullName evidence="2">Dienelactone hydrolase family protein</fullName>
    </submittedName>
</protein>